<evidence type="ECO:0000256" key="2">
    <source>
        <dbReference type="ARBA" id="ARBA00010802"/>
    </source>
</evidence>
<dbReference type="AlphaFoldDB" id="A0A7R8ZKT3"/>
<dbReference type="SUPFAM" id="SSF57850">
    <property type="entry name" value="RING/U-box"/>
    <property type="match status" value="1"/>
</dbReference>
<feature type="compositionally biased region" description="Low complexity" evidence="4">
    <location>
        <begin position="356"/>
        <end position="365"/>
    </location>
</feature>
<dbReference type="GO" id="GO:0005634">
    <property type="term" value="C:nucleus"/>
    <property type="evidence" value="ECO:0007669"/>
    <property type="project" value="UniProtKB-SubCell"/>
</dbReference>
<evidence type="ECO:0000256" key="4">
    <source>
        <dbReference type="SAM" id="MobiDB-lite"/>
    </source>
</evidence>
<dbReference type="Pfam" id="PF11261">
    <property type="entry name" value="IRF-2BP1_2"/>
    <property type="match status" value="1"/>
</dbReference>
<dbReference type="GO" id="GO:0003714">
    <property type="term" value="F:transcription corepressor activity"/>
    <property type="evidence" value="ECO:0007669"/>
    <property type="project" value="TreeGrafter"/>
</dbReference>
<feature type="compositionally biased region" description="Basic and acidic residues" evidence="4">
    <location>
        <begin position="60"/>
        <end position="71"/>
    </location>
</feature>
<dbReference type="PANTHER" id="PTHR10816">
    <property type="entry name" value="MYELIN TRANSCRIPTION FACTOR 1-RELATED"/>
    <property type="match status" value="1"/>
</dbReference>
<dbReference type="PANTHER" id="PTHR10816:SF19">
    <property type="entry name" value="PROTEIN INTERACTING WITH TTK69 AND SIN3A, ISOFORM D"/>
    <property type="match status" value="1"/>
</dbReference>
<feature type="compositionally biased region" description="Low complexity" evidence="4">
    <location>
        <begin position="329"/>
        <end position="340"/>
    </location>
</feature>
<evidence type="ECO:0000256" key="3">
    <source>
        <dbReference type="ARBA" id="ARBA00023242"/>
    </source>
</evidence>
<comment type="similarity">
    <text evidence="2">Belongs to the IRF2BP family.</text>
</comment>
<proteinExistence type="inferred from homology"/>
<gene>
    <name evidence="7" type="ORF">CTOB1V02_LOCUS1048</name>
</gene>
<dbReference type="FunFam" id="1.10.10.1580:FF:000001">
    <property type="entry name" value="interferon regulatory factor 2-binding protein 2"/>
    <property type="match status" value="1"/>
</dbReference>
<dbReference type="GO" id="GO:0006357">
    <property type="term" value="P:regulation of transcription by RNA polymerase II"/>
    <property type="evidence" value="ECO:0007669"/>
    <property type="project" value="TreeGrafter"/>
</dbReference>
<dbReference type="EMBL" id="OB660144">
    <property type="protein sequence ID" value="CAD7223053.1"/>
    <property type="molecule type" value="Genomic_DNA"/>
</dbReference>
<feature type="compositionally biased region" description="Low complexity" evidence="4">
    <location>
        <begin position="142"/>
        <end position="153"/>
    </location>
</feature>
<evidence type="ECO:0000313" key="7">
    <source>
        <dbReference type="EMBL" id="CAD7223053.1"/>
    </source>
</evidence>
<reference evidence="7" key="1">
    <citation type="submission" date="2020-11" db="EMBL/GenBank/DDBJ databases">
        <authorList>
            <person name="Tran Van P."/>
        </authorList>
    </citation>
    <scope>NUCLEOTIDE SEQUENCE</scope>
</reference>
<dbReference type="OrthoDB" id="10065080at2759"/>
<keyword evidence="3" id="KW-0539">Nucleus</keyword>
<accession>A0A7R8ZKT3</accession>
<dbReference type="InterPro" id="IPR044882">
    <property type="entry name" value="I2BP1/2_C3HC4-RING_sf"/>
</dbReference>
<feature type="compositionally biased region" description="Polar residues" evidence="4">
    <location>
        <begin position="342"/>
        <end position="355"/>
    </location>
</feature>
<feature type="region of interest" description="Disordered" evidence="4">
    <location>
        <begin position="58"/>
        <end position="369"/>
    </location>
</feature>
<feature type="domain" description="Interferon regulatory factor 2-binding protein 1/2-like C3HC4 zinc finger" evidence="6">
    <location>
        <begin position="395"/>
        <end position="466"/>
    </location>
</feature>
<feature type="compositionally biased region" description="Basic and acidic residues" evidence="4">
    <location>
        <begin position="116"/>
        <end position="129"/>
    </location>
</feature>
<dbReference type="InterPro" id="IPR057414">
    <property type="entry name" value="Zf-C3HC4_IRF-2BP1_2"/>
</dbReference>
<organism evidence="7">
    <name type="scientific">Cyprideis torosa</name>
    <dbReference type="NCBI Taxonomy" id="163714"/>
    <lineage>
        <taxon>Eukaryota</taxon>
        <taxon>Metazoa</taxon>
        <taxon>Ecdysozoa</taxon>
        <taxon>Arthropoda</taxon>
        <taxon>Crustacea</taxon>
        <taxon>Oligostraca</taxon>
        <taxon>Ostracoda</taxon>
        <taxon>Podocopa</taxon>
        <taxon>Podocopida</taxon>
        <taxon>Cytherocopina</taxon>
        <taxon>Cytheroidea</taxon>
        <taxon>Cytherideidae</taxon>
        <taxon>Cyprideis</taxon>
    </lineage>
</organism>
<dbReference type="InterPro" id="IPR022750">
    <property type="entry name" value="IRF-2BP1_2-like_Znf"/>
</dbReference>
<feature type="domain" description="Interferon regulatory factor 2-binding protein 1/2-like zinc finger" evidence="5">
    <location>
        <begin position="8"/>
        <end position="59"/>
    </location>
</feature>
<comment type="subcellular location">
    <subcellularLocation>
        <location evidence="1">Nucleus</location>
    </subcellularLocation>
</comment>
<feature type="compositionally biased region" description="Low complexity" evidence="4">
    <location>
        <begin position="250"/>
        <end position="309"/>
    </location>
</feature>
<dbReference type="Gene3D" id="1.10.10.1580">
    <property type="entry name" value="Interferon regulatory factor 2-binding protein"/>
    <property type="match status" value="1"/>
</dbReference>
<evidence type="ECO:0000256" key="1">
    <source>
        <dbReference type="ARBA" id="ARBA00004123"/>
    </source>
</evidence>
<name>A0A7R8ZKT3_9CRUS</name>
<feature type="compositionally biased region" description="Basic and acidic residues" evidence="4">
    <location>
        <begin position="177"/>
        <end position="192"/>
    </location>
</feature>
<evidence type="ECO:0000259" key="5">
    <source>
        <dbReference type="Pfam" id="PF11261"/>
    </source>
</evidence>
<dbReference type="CDD" id="cd16511">
    <property type="entry name" value="vRING-HC_IRF2BP1-like"/>
    <property type="match status" value="1"/>
</dbReference>
<protein>
    <submittedName>
        <fullName evidence="7">Uncharacterized protein</fullName>
    </submittedName>
</protein>
<feature type="compositionally biased region" description="Pro residues" evidence="4">
    <location>
        <begin position="230"/>
        <end position="249"/>
    </location>
</feature>
<sequence length="484" mass="50967">MNMPLRTQRQHCYLCDLPRTPWAMIHDFCEPVCRGCVNYEGVERIEMVLESARQMKRAHGFQDTRKPRSHDVQNGLEGVHTTRGSGPSSVGPYGPPGGGGHPHESRRVPPPPHAMIDYRLRDTGGETHLRGPPGGHLPPHHPAGLHLPTGHPPSGRGGPPVPTASKRPAERDEDDHPPEPHKRLHGDKEHGRPHLTRTESFPQFEPQPPYRDRHPGPFRVYSFDGSSTPTAPPPAVPVPPKAGYPPPVPAVSNGSAVSAGAALSPLATTGSATSPEAAPSSSIPVSSGTNAGPSNTSTSGGTSGGKSSPMAALKYVTDSIPPGSGPTGGTSSPRTSPPGGVRSNSRNSQHSPIAASNSRRSSGSRHGAVTSMDAAAAGNVESGGANGEAGSSSTLKCTLCQERLEDTHFVQCPSIPHHKFCFPCSRESIRRQGAGSEVYCPSGERCPLAGSTVPWAFMQGEIATILGEEYSQSLKKELKKEKEA</sequence>
<dbReference type="Pfam" id="PF25454">
    <property type="entry name" value="zf-C3HC4_IRF-2BP1_2"/>
    <property type="match status" value="1"/>
</dbReference>
<evidence type="ECO:0000259" key="6">
    <source>
        <dbReference type="Pfam" id="PF25454"/>
    </source>
</evidence>